<feature type="compositionally biased region" description="Pro residues" evidence="1">
    <location>
        <begin position="42"/>
        <end position="56"/>
    </location>
</feature>
<evidence type="ECO:0000313" key="3">
    <source>
        <dbReference type="Proteomes" id="UP000729402"/>
    </source>
</evidence>
<feature type="compositionally biased region" description="Polar residues" evidence="1">
    <location>
        <begin position="9"/>
        <end position="38"/>
    </location>
</feature>
<feature type="compositionally biased region" description="Low complexity" evidence="1">
    <location>
        <begin position="69"/>
        <end position="84"/>
    </location>
</feature>
<accession>A0A8J5TE60</accession>
<feature type="region of interest" description="Disordered" evidence="1">
    <location>
        <begin position="116"/>
        <end position="142"/>
    </location>
</feature>
<feature type="region of interest" description="Disordered" evidence="1">
    <location>
        <begin position="1"/>
        <end position="99"/>
    </location>
</feature>
<sequence>MEVSGLSIGLNSGSTAFSGNNNTISAMVNSADNSTQNEVPRLPSPHPHLPNIPRPPINLVYSRRNRETQSGQHSGSSQGMGSSSRASKGKGIMPEKPTLQHFLNAATDEQVTEGRLITEGQETAGQIVPAQGGNTTMEDETS</sequence>
<protein>
    <submittedName>
        <fullName evidence="2">Uncharacterized protein</fullName>
    </submittedName>
</protein>
<reference evidence="2" key="1">
    <citation type="journal article" date="2021" name="bioRxiv">
        <title>Whole Genome Assembly and Annotation of Northern Wild Rice, Zizania palustris L., Supports a Whole Genome Duplication in the Zizania Genus.</title>
        <authorList>
            <person name="Haas M."/>
            <person name="Kono T."/>
            <person name="Macchietto M."/>
            <person name="Millas R."/>
            <person name="McGilp L."/>
            <person name="Shao M."/>
            <person name="Duquette J."/>
            <person name="Hirsch C.N."/>
            <person name="Kimball J."/>
        </authorList>
    </citation>
    <scope>NUCLEOTIDE SEQUENCE</scope>
    <source>
        <tissue evidence="2">Fresh leaf tissue</tissue>
    </source>
</reference>
<gene>
    <name evidence="2" type="ORF">GUJ93_ZPchr0006g46363</name>
</gene>
<comment type="caution">
    <text evidence="2">The sequence shown here is derived from an EMBL/GenBank/DDBJ whole genome shotgun (WGS) entry which is preliminary data.</text>
</comment>
<keyword evidence="3" id="KW-1185">Reference proteome</keyword>
<organism evidence="2 3">
    <name type="scientific">Zizania palustris</name>
    <name type="common">Northern wild rice</name>
    <dbReference type="NCBI Taxonomy" id="103762"/>
    <lineage>
        <taxon>Eukaryota</taxon>
        <taxon>Viridiplantae</taxon>
        <taxon>Streptophyta</taxon>
        <taxon>Embryophyta</taxon>
        <taxon>Tracheophyta</taxon>
        <taxon>Spermatophyta</taxon>
        <taxon>Magnoliopsida</taxon>
        <taxon>Liliopsida</taxon>
        <taxon>Poales</taxon>
        <taxon>Poaceae</taxon>
        <taxon>BOP clade</taxon>
        <taxon>Oryzoideae</taxon>
        <taxon>Oryzeae</taxon>
        <taxon>Zizaniinae</taxon>
        <taxon>Zizania</taxon>
    </lineage>
</organism>
<dbReference type="EMBL" id="JAAALK010000283">
    <property type="protein sequence ID" value="KAG8073521.1"/>
    <property type="molecule type" value="Genomic_DNA"/>
</dbReference>
<reference evidence="2" key="2">
    <citation type="submission" date="2021-02" db="EMBL/GenBank/DDBJ databases">
        <authorList>
            <person name="Kimball J.A."/>
            <person name="Haas M.W."/>
            <person name="Macchietto M."/>
            <person name="Kono T."/>
            <person name="Duquette J."/>
            <person name="Shao M."/>
        </authorList>
    </citation>
    <scope>NUCLEOTIDE SEQUENCE</scope>
    <source>
        <tissue evidence="2">Fresh leaf tissue</tissue>
    </source>
</reference>
<evidence type="ECO:0000256" key="1">
    <source>
        <dbReference type="SAM" id="MobiDB-lite"/>
    </source>
</evidence>
<proteinExistence type="predicted"/>
<dbReference type="Proteomes" id="UP000729402">
    <property type="component" value="Unassembled WGS sequence"/>
</dbReference>
<name>A0A8J5TE60_ZIZPA</name>
<dbReference type="AlphaFoldDB" id="A0A8J5TE60"/>
<evidence type="ECO:0000313" key="2">
    <source>
        <dbReference type="EMBL" id="KAG8073521.1"/>
    </source>
</evidence>